<proteinExistence type="predicted"/>
<gene>
    <name evidence="2" type="ORF">NDI86_00810</name>
</gene>
<sequence length="65" mass="6985">MGIGKKIVTWWPSAILLLLLTLTLFGPGSLESVVILILLALQGVMLLFRAAGWFKNVVESAAGMD</sequence>
<reference evidence="2 3" key="1">
    <citation type="submission" date="2022-06" db="EMBL/GenBank/DDBJ databases">
        <title>Halomicroarcula sp. a new haloarchaeum isolate from saline soil.</title>
        <authorList>
            <person name="Strakova D."/>
            <person name="Galisteo C."/>
            <person name="Sanchez-Porro C."/>
            <person name="Ventosa A."/>
        </authorList>
    </citation>
    <scope>NUCLEOTIDE SEQUENCE [LARGE SCALE GENOMIC DNA]</scope>
    <source>
        <strain evidence="2 3">S3CR25-11</strain>
    </source>
</reference>
<feature type="transmembrane region" description="Helical" evidence="1">
    <location>
        <begin position="32"/>
        <end position="54"/>
    </location>
</feature>
<keyword evidence="3" id="KW-1185">Reference proteome</keyword>
<keyword evidence="1" id="KW-1133">Transmembrane helix</keyword>
<evidence type="ECO:0000313" key="2">
    <source>
        <dbReference type="EMBL" id="MDS0280641.1"/>
    </source>
</evidence>
<protein>
    <submittedName>
        <fullName evidence="2">Uncharacterized protein</fullName>
    </submittedName>
</protein>
<evidence type="ECO:0000313" key="3">
    <source>
        <dbReference type="Proteomes" id="UP001268864"/>
    </source>
</evidence>
<feature type="transmembrane region" description="Helical" evidence="1">
    <location>
        <begin position="7"/>
        <end position="26"/>
    </location>
</feature>
<dbReference type="RefSeq" id="WP_310898488.1">
    <property type="nucleotide sequence ID" value="NZ_JAMQOS010000001.1"/>
</dbReference>
<dbReference type="EMBL" id="JAMQOS010000001">
    <property type="protein sequence ID" value="MDS0280641.1"/>
    <property type="molecule type" value="Genomic_DNA"/>
</dbReference>
<organism evidence="2 3">
    <name type="scientific">Haloarcula onubensis</name>
    <dbReference type="NCBI Taxonomy" id="2950539"/>
    <lineage>
        <taxon>Archaea</taxon>
        <taxon>Methanobacteriati</taxon>
        <taxon>Methanobacteriota</taxon>
        <taxon>Stenosarchaea group</taxon>
        <taxon>Halobacteria</taxon>
        <taxon>Halobacteriales</taxon>
        <taxon>Haloarculaceae</taxon>
        <taxon>Haloarcula</taxon>
    </lineage>
</organism>
<keyword evidence="1" id="KW-0812">Transmembrane</keyword>
<keyword evidence="1" id="KW-0472">Membrane</keyword>
<accession>A0ABU2FKB0</accession>
<evidence type="ECO:0000256" key="1">
    <source>
        <dbReference type="SAM" id="Phobius"/>
    </source>
</evidence>
<comment type="caution">
    <text evidence="2">The sequence shown here is derived from an EMBL/GenBank/DDBJ whole genome shotgun (WGS) entry which is preliminary data.</text>
</comment>
<dbReference type="Proteomes" id="UP001268864">
    <property type="component" value="Unassembled WGS sequence"/>
</dbReference>
<name>A0ABU2FKB0_9EURY</name>